<sequence>MGSDERLKWLIPIVAAAAAAFAAMSIYRWRERFKELESKVEELQNALESSTEKSAAERQGRIRAQQALRKALAQHKSENLEQSSYPMMPIGTVQSCFSTRNGTPRQPLVVPLARACLMFNPSRVPPASLEGLTEYSHCWIIYVFHLNTDLDKLWKEPSRSKFKAKVRVPRLKGGRMGVFATRTPHRPCPIGLTVAKVEAVQGNMVLLSGVDLVDGTPVLDIKPYLPYCDSITEATVPKWVMEDGMLAVTSINFSEGFASSLDDCWRRMVSFWVSDQTVIELHQLHHSIPSFSFPLQGKKSLYSSAAELRRLIEEVLSWDIRSVSQRNQPHDGATELPSIAASPDEEFSEQHNHEDDDIDPVGSGGIVYHLLLEGVDIAYRIDDNSNVIVEKAVVKPSDGNDSVPNGDRRNRSSYSMWVDNLG</sequence>
<protein>
    <recommendedName>
        <fullName evidence="6">TsaA-like domain-containing protein</fullName>
    </recommendedName>
</protein>
<name>A0AAV0IBG3_9ROSI</name>
<evidence type="ECO:0000313" key="8">
    <source>
        <dbReference type="Proteomes" id="UP001154282"/>
    </source>
</evidence>
<keyword evidence="1" id="KW-0949">S-adenosyl-L-methionine</keyword>
<evidence type="ECO:0000256" key="3">
    <source>
        <dbReference type="SAM" id="Coils"/>
    </source>
</evidence>
<feature type="domain" description="TsaA-like" evidence="6">
    <location>
        <begin position="87"/>
        <end position="233"/>
    </location>
</feature>
<dbReference type="Proteomes" id="UP001154282">
    <property type="component" value="Unassembled WGS sequence"/>
</dbReference>
<organism evidence="7 8">
    <name type="scientific">Linum tenue</name>
    <dbReference type="NCBI Taxonomy" id="586396"/>
    <lineage>
        <taxon>Eukaryota</taxon>
        <taxon>Viridiplantae</taxon>
        <taxon>Streptophyta</taxon>
        <taxon>Embryophyta</taxon>
        <taxon>Tracheophyta</taxon>
        <taxon>Spermatophyta</taxon>
        <taxon>Magnoliopsida</taxon>
        <taxon>eudicotyledons</taxon>
        <taxon>Gunneridae</taxon>
        <taxon>Pentapetalae</taxon>
        <taxon>rosids</taxon>
        <taxon>fabids</taxon>
        <taxon>Malpighiales</taxon>
        <taxon>Linaceae</taxon>
        <taxon>Linum</taxon>
    </lineage>
</organism>
<gene>
    <name evidence="7" type="ORF">LITE_LOCUS8188</name>
</gene>
<reference evidence="7" key="1">
    <citation type="submission" date="2022-08" db="EMBL/GenBank/DDBJ databases">
        <authorList>
            <person name="Gutierrez-Valencia J."/>
        </authorList>
    </citation>
    <scope>NUCLEOTIDE SEQUENCE</scope>
</reference>
<dbReference type="InterPro" id="IPR036413">
    <property type="entry name" value="YaeB-like_sf"/>
</dbReference>
<keyword evidence="5" id="KW-0472">Membrane</keyword>
<feature type="transmembrane region" description="Helical" evidence="5">
    <location>
        <begin position="6"/>
        <end position="27"/>
    </location>
</feature>
<accession>A0AAV0IBG3</accession>
<keyword evidence="8" id="KW-1185">Reference proteome</keyword>
<keyword evidence="3" id="KW-0175">Coiled coil</keyword>
<dbReference type="SUPFAM" id="SSF118196">
    <property type="entry name" value="YaeB-like"/>
    <property type="match status" value="1"/>
</dbReference>
<evidence type="ECO:0000256" key="5">
    <source>
        <dbReference type="SAM" id="Phobius"/>
    </source>
</evidence>
<feature type="region of interest" description="Disordered" evidence="4">
    <location>
        <begin position="396"/>
        <end position="422"/>
    </location>
</feature>
<dbReference type="InterPro" id="IPR040372">
    <property type="entry name" value="YaeB-like"/>
</dbReference>
<dbReference type="FunFam" id="2.40.30.70:FF:000003">
    <property type="entry name" value="tRNA (Adenine(37)-N6)-methyltransferase isoform A"/>
    <property type="match status" value="1"/>
</dbReference>
<dbReference type="PANTHER" id="PTHR12818">
    <property type="entry name" value="TRNA (ADENINE(37)-N6)-METHYLTRANSFERASE"/>
    <property type="match status" value="1"/>
</dbReference>
<keyword evidence="5" id="KW-1133">Transmembrane helix</keyword>
<evidence type="ECO:0000313" key="7">
    <source>
        <dbReference type="EMBL" id="CAI0394073.1"/>
    </source>
</evidence>
<keyword evidence="5" id="KW-0812">Transmembrane</keyword>
<dbReference type="InterPro" id="IPR036414">
    <property type="entry name" value="YaeB_N_sf"/>
</dbReference>
<evidence type="ECO:0000256" key="2">
    <source>
        <dbReference type="ARBA" id="ARBA00033753"/>
    </source>
</evidence>
<comment type="caution">
    <text evidence="7">The sequence shown here is derived from an EMBL/GenBank/DDBJ whole genome shotgun (WGS) entry which is preliminary data.</text>
</comment>
<dbReference type="Pfam" id="PF01980">
    <property type="entry name" value="TrmO_N"/>
    <property type="match status" value="1"/>
</dbReference>
<feature type="coiled-coil region" evidence="3">
    <location>
        <begin position="26"/>
        <end position="53"/>
    </location>
</feature>
<dbReference type="PANTHER" id="PTHR12818:SF0">
    <property type="entry name" value="TRNA (ADENINE(37)-N6)-METHYLTRANSFERASE"/>
    <property type="match status" value="1"/>
</dbReference>
<comment type="similarity">
    <text evidence="2">Belongs to the tRNA methyltransferase O family.</text>
</comment>
<dbReference type="EMBL" id="CAMGYJ010000003">
    <property type="protein sequence ID" value="CAI0394073.1"/>
    <property type="molecule type" value="Genomic_DNA"/>
</dbReference>
<evidence type="ECO:0000259" key="6">
    <source>
        <dbReference type="PROSITE" id="PS51668"/>
    </source>
</evidence>
<dbReference type="NCBIfam" id="TIGR00104">
    <property type="entry name" value="tRNA_TsaA"/>
    <property type="match status" value="1"/>
</dbReference>
<dbReference type="CDD" id="cd09281">
    <property type="entry name" value="UPF0066"/>
    <property type="match status" value="1"/>
</dbReference>
<evidence type="ECO:0000256" key="1">
    <source>
        <dbReference type="ARBA" id="ARBA00022691"/>
    </source>
</evidence>
<dbReference type="Gene3D" id="2.40.30.70">
    <property type="entry name" value="YaeB-like"/>
    <property type="match status" value="1"/>
</dbReference>
<dbReference type="InterPro" id="IPR023370">
    <property type="entry name" value="TrmO-like_N"/>
</dbReference>
<evidence type="ECO:0000256" key="4">
    <source>
        <dbReference type="SAM" id="MobiDB-lite"/>
    </source>
</evidence>
<proteinExistence type="inferred from homology"/>
<dbReference type="AlphaFoldDB" id="A0AAV0IBG3"/>
<dbReference type="PROSITE" id="PS51668">
    <property type="entry name" value="TSAA_2"/>
    <property type="match status" value="1"/>
</dbReference>